<dbReference type="RefSeq" id="WP_044619260.1">
    <property type="nucleotide sequence ID" value="NZ_CP007142.1"/>
</dbReference>
<dbReference type="InterPro" id="IPR016084">
    <property type="entry name" value="Haem_Oase-like_multi-hlx"/>
</dbReference>
<gene>
    <name evidence="2" type="ORF">YC6258_05514</name>
</gene>
<keyword evidence="3" id="KW-1185">Reference proteome</keyword>
<dbReference type="SUPFAM" id="SSF48613">
    <property type="entry name" value="Heme oxygenase-like"/>
    <property type="match status" value="1"/>
</dbReference>
<evidence type="ECO:0008006" key="4">
    <source>
        <dbReference type="Google" id="ProtNLM"/>
    </source>
</evidence>
<dbReference type="HOGENOM" id="CLU_1193457_0_0_6"/>
<keyword evidence="1" id="KW-0560">Oxidoreductase</keyword>
<dbReference type="Proteomes" id="UP000032266">
    <property type="component" value="Chromosome"/>
</dbReference>
<dbReference type="PANTHER" id="PTHR40279">
    <property type="entry name" value="PQQC-LIKE PROTEIN"/>
    <property type="match status" value="1"/>
</dbReference>
<dbReference type="AlphaFoldDB" id="A0A0C5VS93"/>
<organism evidence="2 3">
    <name type="scientific">Gynuella sunshinyii YC6258</name>
    <dbReference type="NCBI Taxonomy" id="1445510"/>
    <lineage>
        <taxon>Bacteria</taxon>
        <taxon>Pseudomonadati</taxon>
        <taxon>Pseudomonadota</taxon>
        <taxon>Gammaproteobacteria</taxon>
        <taxon>Oceanospirillales</taxon>
        <taxon>Saccharospirillaceae</taxon>
        <taxon>Gynuella</taxon>
    </lineage>
</organism>
<dbReference type="KEGG" id="gsn:YC6258_05514"/>
<dbReference type="PANTHER" id="PTHR40279:SF3">
    <property type="entry name" value="4-AMINOBENZOATE SYNTHASE"/>
    <property type="match status" value="1"/>
</dbReference>
<sequence>MIKQQVEKTLDSIRNHLFIQSAYAGHLNEQQVLRWIMCVVRESRSFPDIIQNMLAVTENPVVKRALQENLDDELVNGDMQHAHFMHYLELIQKVGLDKNAFLEYPKKTGIKLAVSLAYNISTSRNLPMALGYMLVNTGMTPITYDAVRVASKRFFPDLKTTFFDVHIEVDEQHVTTLYEAVAALPETDLNDVLEGVRIDERGMAVLLDEVYGAFDFCAPPTGFTIPAELKIA</sequence>
<accession>A0A0C5VS93</accession>
<dbReference type="OrthoDB" id="793940at2"/>
<dbReference type="EMBL" id="CP007142">
    <property type="protein sequence ID" value="AJQ97542.1"/>
    <property type="molecule type" value="Genomic_DNA"/>
</dbReference>
<proteinExistence type="predicted"/>
<dbReference type="InterPro" id="IPR039068">
    <property type="entry name" value="PqqC-like"/>
</dbReference>
<name>A0A0C5VS93_9GAMM</name>
<evidence type="ECO:0000313" key="3">
    <source>
        <dbReference type="Proteomes" id="UP000032266"/>
    </source>
</evidence>
<dbReference type="Pfam" id="PF14518">
    <property type="entry name" value="Haem_oxygenas_2"/>
    <property type="match status" value="1"/>
</dbReference>
<reference evidence="2 3" key="1">
    <citation type="submission" date="2014-01" db="EMBL/GenBank/DDBJ databases">
        <title>Full genme sequencing of cellulolytic bacterium Gynuella sunshinyii YC6258T gen. nov., sp. nov.</title>
        <authorList>
            <person name="Khan H."/>
            <person name="Chung E.J."/>
            <person name="Chung Y.R."/>
        </authorList>
    </citation>
    <scope>NUCLEOTIDE SEQUENCE [LARGE SCALE GENOMIC DNA]</scope>
    <source>
        <strain evidence="2 3">YC6258</strain>
    </source>
</reference>
<evidence type="ECO:0000256" key="1">
    <source>
        <dbReference type="ARBA" id="ARBA00023002"/>
    </source>
</evidence>
<protein>
    <recommendedName>
        <fullName evidence="4">Iron-containing redox enzyme family protein</fullName>
    </recommendedName>
</protein>
<evidence type="ECO:0000313" key="2">
    <source>
        <dbReference type="EMBL" id="AJQ97542.1"/>
    </source>
</evidence>
<dbReference type="GO" id="GO:0016491">
    <property type="term" value="F:oxidoreductase activity"/>
    <property type="evidence" value="ECO:0007669"/>
    <property type="project" value="UniProtKB-KW"/>
</dbReference>
<dbReference type="STRING" id="1445510.YC6258_05514"/>
<dbReference type="Gene3D" id="1.20.910.10">
    <property type="entry name" value="Heme oxygenase-like"/>
    <property type="match status" value="1"/>
</dbReference>